<keyword evidence="3 5" id="KW-0378">Hydrolase</keyword>
<protein>
    <submittedName>
        <fullName evidence="10">N-acetylglucosamine-6-phosphate deacetylase</fullName>
    </submittedName>
</protein>
<keyword evidence="11" id="KW-1185">Reference proteome</keyword>
<dbReference type="Gene3D" id="2.30.40.10">
    <property type="entry name" value="Urease, subunit C, domain 1"/>
    <property type="match status" value="1"/>
</dbReference>
<evidence type="ECO:0000256" key="3">
    <source>
        <dbReference type="ARBA" id="ARBA00022801"/>
    </source>
</evidence>
<evidence type="ECO:0000256" key="2">
    <source>
        <dbReference type="ARBA" id="ARBA00022723"/>
    </source>
</evidence>
<dbReference type="Pfam" id="PF01979">
    <property type="entry name" value="Amidohydro_1"/>
    <property type="match status" value="1"/>
</dbReference>
<dbReference type="Gene3D" id="3.20.20.140">
    <property type="entry name" value="Metal-dependent hydrolases"/>
    <property type="match status" value="1"/>
</dbReference>
<feature type="active site" description="Proton donor/acceptor" evidence="6">
    <location>
        <position position="280"/>
    </location>
</feature>
<dbReference type="NCBIfam" id="TIGR00221">
    <property type="entry name" value="nagA"/>
    <property type="match status" value="1"/>
</dbReference>
<dbReference type="SUPFAM" id="SSF51556">
    <property type="entry name" value="Metallo-dependent hydrolases"/>
    <property type="match status" value="1"/>
</dbReference>
<dbReference type="PANTHER" id="PTHR11113">
    <property type="entry name" value="N-ACETYLGLUCOSAMINE-6-PHOSPHATE DEACETYLASE"/>
    <property type="match status" value="1"/>
</dbReference>
<reference evidence="10" key="2">
    <citation type="submission" date="2020-09" db="EMBL/GenBank/DDBJ databases">
        <authorList>
            <person name="Sun Q."/>
            <person name="Zhou Y."/>
        </authorList>
    </citation>
    <scope>NUCLEOTIDE SEQUENCE</scope>
    <source>
        <strain evidence="10">CGMCC 1.15388</strain>
    </source>
</reference>
<feature type="binding site" evidence="8">
    <location>
        <position position="223"/>
    </location>
    <ligand>
        <name>Zn(2+)</name>
        <dbReference type="ChEBI" id="CHEBI:29105"/>
    </ligand>
</feature>
<evidence type="ECO:0000256" key="6">
    <source>
        <dbReference type="PIRSR" id="PIRSR038994-1"/>
    </source>
</evidence>
<dbReference type="RefSeq" id="WP_188682068.1">
    <property type="nucleotide sequence ID" value="NZ_BMIS01000001.1"/>
</dbReference>
<comment type="similarity">
    <text evidence="1 5">Belongs to the metallo-dependent hydrolases superfamily. NagA family.</text>
</comment>
<name>A0A917ALK4_9MICC</name>
<dbReference type="PIRSF" id="PIRSF038994">
    <property type="entry name" value="NagA"/>
    <property type="match status" value="1"/>
</dbReference>
<evidence type="ECO:0000256" key="5">
    <source>
        <dbReference type="PIRNR" id="PIRNR038994"/>
    </source>
</evidence>
<feature type="binding site" evidence="8">
    <location>
        <position position="138"/>
    </location>
    <ligand>
        <name>Zn(2+)</name>
        <dbReference type="ChEBI" id="CHEBI:29105"/>
    </ligand>
</feature>
<dbReference type="Proteomes" id="UP000633136">
    <property type="component" value="Unassembled WGS sequence"/>
</dbReference>
<dbReference type="CDD" id="cd00854">
    <property type="entry name" value="NagA"/>
    <property type="match status" value="1"/>
</dbReference>
<reference evidence="10" key="1">
    <citation type="journal article" date="2014" name="Int. J. Syst. Evol. Microbiol.">
        <title>Complete genome sequence of Corynebacterium casei LMG S-19264T (=DSM 44701T), isolated from a smear-ripened cheese.</title>
        <authorList>
            <consortium name="US DOE Joint Genome Institute (JGI-PGF)"/>
            <person name="Walter F."/>
            <person name="Albersmeier A."/>
            <person name="Kalinowski J."/>
            <person name="Ruckert C."/>
        </authorList>
    </citation>
    <scope>NUCLEOTIDE SEQUENCE</scope>
    <source>
        <strain evidence="10">CGMCC 1.15388</strain>
    </source>
</reference>
<dbReference type="AlphaFoldDB" id="A0A917ALK4"/>
<feature type="binding site" evidence="7">
    <location>
        <position position="258"/>
    </location>
    <ligand>
        <name>substrate</name>
    </ligand>
</feature>
<evidence type="ECO:0000313" key="10">
    <source>
        <dbReference type="EMBL" id="GGE58459.1"/>
    </source>
</evidence>
<evidence type="ECO:0000256" key="7">
    <source>
        <dbReference type="PIRSR" id="PIRSR038994-2"/>
    </source>
</evidence>
<dbReference type="InterPro" id="IPR011059">
    <property type="entry name" value="Metal-dep_hydrolase_composite"/>
</dbReference>
<dbReference type="InterPro" id="IPR003764">
    <property type="entry name" value="GlcNAc_6-P_deAcase"/>
</dbReference>
<evidence type="ECO:0000313" key="11">
    <source>
        <dbReference type="Proteomes" id="UP000633136"/>
    </source>
</evidence>
<feature type="binding site" evidence="7">
    <location>
        <position position="234"/>
    </location>
    <ligand>
        <name>substrate</name>
    </ligand>
</feature>
<evidence type="ECO:0000256" key="8">
    <source>
        <dbReference type="PIRSR" id="PIRSR038994-3"/>
    </source>
</evidence>
<dbReference type="GO" id="GO:0006046">
    <property type="term" value="P:N-acetylglucosamine catabolic process"/>
    <property type="evidence" value="ECO:0007669"/>
    <property type="project" value="TreeGrafter"/>
</dbReference>
<dbReference type="GO" id="GO:0008448">
    <property type="term" value="F:N-acetylglucosamine-6-phosphate deacetylase activity"/>
    <property type="evidence" value="ECO:0007669"/>
    <property type="project" value="InterPro"/>
</dbReference>
<proteinExistence type="inferred from homology"/>
<dbReference type="PANTHER" id="PTHR11113:SF14">
    <property type="entry name" value="N-ACETYLGLUCOSAMINE-6-PHOSPHATE DEACETYLASE"/>
    <property type="match status" value="1"/>
</dbReference>
<sequence>MQTQLIAARRALTPDGRLAPYWVEIAAGQSGTAAAETPDAGVGRILAAGEGPPPRTPDLEVRGILSPGFVDVHCHGGGGHSFAEGPQQARQAAAAHRAQGTTTLLASLVTDPLPALRESLQSLAPLVEAGELAGIHLEGPWLSPQHKGAHSEVFLQPPRPEDVADLLSTGTVAMVTLAPELPGGLDAVRQMVSHGAVAAVGHTDATYQQVSQALDAGASAGTHLFNAMRGLHHREPGPAGALLEHGSAFLELIADGIHLHPAMLRLIFAQHAERAVLVSDAMAAAAAEDGDYRLGSLLVRVSGGEARVVAADGTAGAIAGSTLTVGAAVRFAVQEAGIPAEQALTAATANPAAMLGLDEVGSLAEGGRADLVVLDEEFRVERVMQASAWVG</sequence>
<organism evidence="10 11">
    <name type="scientific">Nesterenkonia cremea</name>
    <dbReference type="NCBI Taxonomy" id="1882340"/>
    <lineage>
        <taxon>Bacteria</taxon>
        <taxon>Bacillati</taxon>
        <taxon>Actinomycetota</taxon>
        <taxon>Actinomycetes</taxon>
        <taxon>Micrococcales</taxon>
        <taxon>Micrococcaceae</taxon>
        <taxon>Nesterenkonia</taxon>
    </lineage>
</organism>
<feature type="domain" description="Amidohydrolase-related" evidence="9">
    <location>
        <begin position="64"/>
        <end position="378"/>
    </location>
</feature>
<comment type="cofactor">
    <cofactor evidence="8">
        <name>a divalent metal cation</name>
        <dbReference type="ChEBI" id="CHEBI:60240"/>
    </cofactor>
    <text evidence="8">Binds 1 divalent metal cation per subunit.</text>
</comment>
<feature type="binding site" evidence="8">
    <location>
        <position position="202"/>
    </location>
    <ligand>
        <name>Zn(2+)</name>
        <dbReference type="ChEBI" id="CHEBI:29105"/>
    </ligand>
</feature>
<dbReference type="EMBL" id="BMIS01000001">
    <property type="protein sequence ID" value="GGE58459.1"/>
    <property type="molecule type" value="Genomic_DNA"/>
</dbReference>
<dbReference type="InterPro" id="IPR006680">
    <property type="entry name" value="Amidohydro-rel"/>
</dbReference>
<accession>A0A917ALK4</accession>
<evidence type="ECO:0000259" key="9">
    <source>
        <dbReference type="Pfam" id="PF01979"/>
    </source>
</evidence>
<keyword evidence="4 5" id="KW-0119">Carbohydrate metabolism</keyword>
<dbReference type="GO" id="GO:0046872">
    <property type="term" value="F:metal ion binding"/>
    <property type="evidence" value="ECO:0007669"/>
    <property type="project" value="UniProtKB-KW"/>
</dbReference>
<evidence type="ECO:0000256" key="4">
    <source>
        <dbReference type="ARBA" id="ARBA00023277"/>
    </source>
</evidence>
<feature type="binding site" evidence="7">
    <location>
        <position position="149"/>
    </location>
    <ligand>
        <name>substrate</name>
    </ligand>
</feature>
<evidence type="ECO:0000256" key="1">
    <source>
        <dbReference type="ARBA" id="ARBA00010716"/>
    </source>
</evidence>
<keyword evidence="2 8" id="KW-0479">Metal-binding</keyword>
<feature type="binding site" evidence="7">
    <location>
        <begin position="226"/>
        <end position="227"/>
    </location>
    <ligand>
        <name>substrate</name>
    </ligand>
</feature>
<dbReference type="InterPro" id="IPR032466">
    <property type="entry name" value="Metal_Hydrolase"/>
</dbReference>
<feature type="binding site" evidence="7">
    <location>
        <begin position="318"/>
        <end position="320"/>
    </location>
    <ligand>
        <name>substrate</name>
    </ligand>
</feature>
<gene>
    <name evidence="10" type="primary">nagA</name>
    <name evidence="10" type="ORF">GCM10011401_01500</name>
</gene>
<comment type="caution">
    <text evidence="10">The sequence shown here is derived from an EMBL/GenBank/DDBJ whole genome shotgun (WGS) entry which is preliminary data.</text>
</comment>